<gene>
    <name evidence="18" type="ORF">CWS01_15015</name>
</gene>
<accession>A0A2N0Z0E8</accession>
<dbReference type="PRINTS" id="PR00476">
    <property type="entry name" value="PHFRCTKINASE"/>
</dbReference>
<keyword evidence="13" id="KW-0460">Magnesium</keyword>
<dbReference type="GO" id="GO:0005524">
    <property type="term" value="F:ATP binding"/>
    <property type="evidence" value="ECO:0007669"/>
    <property type="project" value="UniProtKB-KW"/>
</dbReference>
<dbReference type="GO" id="GO:0005945">
    <property type="term" value="C:6-phosphofructokinase complex"/>
    <property type="evidence" value="ECO:0007669"/>
    <property type="project" value="TreeGrafter"/>
</dbReference>
<keyword evidence="11 18" id="KW-0418">Kinase</keyword>
<dbReference type="Gene3D" id="3.40.50.460">
    <property type="entry name" value="Phosphofructokinase domain"/>
    <property type="match status" value="1"/>
</dbReference>
<dbReference type="GO" id="GO:0006002">
    <property type="term" value="P:fructose 6-phosphate metabolic process"/>
    <property type="evidence" value="ECO:0007669"/>
    <property type="project" value="InterPro"/>
</dbReference>
<evidence type="ECO:0000256" key="15">
    <source>
        <dbReference type="ARBA" id="ARBA00038478"/>
    </source>
</evidence>
<evidence type="ECO:0000256" key="13">
    <source>
        <dbReference type="ARBA" id="ARBA00022842"/>
    </source>
</evidence>
<dbReference type="RefSeq" id="WP_101178003.1">
    <property type="nucleotide sequence ID" value="NZ_PISE01000031.1"/>
</dbReference>
<evidence type="ECO:0000256" key="8">
    <source>
        <dbReference type="ARBA" id="ARBA00022679"/>
    </source>
</evidence>
<dbReference type="InterPro" id="IPR000023">
    <property type="entry name" value="Phosphofructokinase_dom"/>
</dbReference>
<dbReference type="PANTHER" id="PTHR13697:SF4">
    <property type="entry name" value="ATP-DEPENDENT 6-PHOSPHOFRUCTOKINASE"/>
    <property type="match status" value="1"/>
</dbReference>
<feature type="domain" description="Phosphofructokinase" evidence="17">
    <location>
        <begin position="3"/>
        <end position="273"/>
    </location>
</feature>
<evidence type="ECO:0000256" key="7">
    <source>
        <dbReference type="ARBA" id="ARBA00022533"/>
    </source>
</evidence>
<evidence type="ECO:0000256" key="14">
    <source>
        <dbReference type="ARBA" id="ARBA00023152"/>
    </source>
</evidence>
<dbReference type="GO" id="GO:0016208">
    <property type="term" value="F:AMP binding"/>
    <property type="evidence" value="ECO:0007669"/>
    <property type="project" value="TreeGrafter"/>
</dbReference>
<dbReference type="Gene3D" id="3.40.50.450">
    <property type="match status" value="1"/>
</dbReference>
<evidence type="ECO:0000256" key="4">
    <source>
        <dbReference type="ARBA" id="ARBA00004679"/>
    </source>
</evidence>
<comment type="catalytic activity">
    <reaction evidence="16">
        <text>beta-D-fructose 6-phosphate + ATP = beta-D-fructose 1,6-bisphosphate + ADP + H(+)</text>
        <dbReference type="Rhea" id="RHEA:16109"/>
        <dbReference type="ChEBI" id="CHEBI:15378"/>
        <dbReference type="ChEBI" id="CHEBI:30616"/>
        <dbReference type="ChEBI" id="CHEBI:32966"/>
        <dbReference type="ChEBI" id="CHEBI:57634"/>
        <dbReference type="ChEBI" id="CHEBI:456216"/>
        <dbReference type="EC" id="2.7.1.11"/>
    </reaction>
</comment>
<dbReference type="InterPro" id="IPR012003">
    <property type="entry name" value="ATP_PFK_prok-type"/>
</dbReference>
<name>A0A2N0Z0E8_9BACI</name>
<evidence type="ECO:0000256" key="1">
    <source>
        <dbReference type="ARBA" id="ARBA00001946"/>
    </source>
</evidence>
<keyword evidence="12" id="KW-0067">ATP-binding</keyword>
<comment type="similarity">
    <text evidence="15">Belongs to the phosphofructokinase type A (PFKA) family.</text>
</comment>
<organism evidence="18 19">
    <name type="scientific">Niallia nealsonii</name>
    <dbReference type="NCBI Taxonomy" id="115979"/>
    <lineage>
        <taxon>Bacteria</taxon>
        <taxon>Bacillati</taxon>
        <taxon>Bacillota</taxon>
        <taxon>Bacilli</taxon>
        <taxon>Bacillales</taxon>
        <taxon>Bacillaceae</taxon>
        <taxon>Niallia</taxon>
    </lineage>
</organism>
<dbReference type="PROSITE" id="PS00433">
    <property type="entry name" value="PHOSPHOFRUCTOKINASE"/>
    <property type="match status" value="1"/>
</dbReference>
<evidence type="ECO:0000256" key="12">
    <source>
        <dbReference type="ARBA" id="ARBA00022840"/>
    </source>
</evidence>
<evidence type="ECO:0000256" key="9">
    <source>
        <dbReference type="ARBA" id="ARBA00022723"/>
    </source>
</evidence>
<keyword evidence="8 18" id="KW-0808">Transferase</keyword>
<dbReference type="EMBL" id="PISE01000031">
    <property type="protein sequence ID" value="PKG22981.1"/>
    <property type="molecule type" value="Genomic_DNA"/>
</dbReference>
<dbReference type="Pfam" id="PF00365">
    <property type="entry name" value="PFK"/>
    <property type="match status" value="1"/>
</dbReference>
<evidence type="ECO:0000256" key="16">
    <source>
        <dbReference type="ARBA" id="ARBA00048070"/>
    </source>
</evidence>
<keyword evidence="7" id="KW-0021">Allosteric enzyme</keyword>
<evidence type="ECO:0000313" key="19">
    <source>
        <dbReference type="Proteomes" id="UP000233375"/>
    </source>
</evidence>
<evidence type="ECO:0000256" key="10">
    <source>
        <dbReference type="ARBA" id="ARBA00022741"/>
    </source>
</evidence>
<dbReference type="UniPathway" id="UPA00109">
    <property type="reaction ID" value="UER00182"/>
</dbReference>
<comment type="function">
    <text evidence="2">Catalyzes the phosphorylation of D-fructose 6-phosphate to fructose 1,6-bisphosphate by ATP, the first committing step of glycolysis.</text>
</comment>
<sequence length="315" mass="34073">MQKIAVLTSGGDSPGMNAALYGIIKEAEQKNITVVGCLDGFIGIIKENFIELKEKELSKYINIGGTLLGSKRFPDFSKLDIQTKAHSILTQHGIEGLIVIGGDGSYHGALALANLHFPVIAIPGTIDNDIPLTDLTLGFHTAIENAVDAIDKISTSAYSHGHIFGVEVMGREAGDIAIWSGFATNADAIIAKKSDWDLFNVIQNIENSFEAGKRTQMYILAEGAISAEEFKRQVEKHSSFKVRTLMLGHIQRGGTPSVTDRILGIKFGQQSVRSLINGAQGKCLSVNNNTIEELDISQVLKADKGKPFIPYGLDY</sequence>
<dbReference type="EC" id="2.7.1.11" evidence="5"/>
<keyword evidence="14" id="KW-0324">Glycolysis</keyword>
<comment type="pathway">
    <text evidence="4">Carbohydrate degradation; glycolysis; D-glyceraldehyde 3-phosphate and glycerone phosphate from D-glucose: step 3/4.</text>
</comment>
<evidence type="ECO:0000256" key="2">
    <source>
        <dbReference type="ARBA" id="ARBA00002659"/>
    </source>
</evidence>
<dbReference type="GO" id="GO:0030388">
    <property type="term" value="P:fructose 1,6-bisphosphate metabolic process"/>
    <property type="evidence" value="ECO:0007669"/>
    <property type="project" value="TreeGrafter"/>
</dbReference>
<dbReference type="FunFam" id="3.40.50.460:FF:000002">
    <property type="entry name" value="ATP-dependent 6-phosphofructokinase"/>
    <property type="match status" value="1"/>
</dbReference>
<dbReference type="GO" id="GO:0061621">
    <property type="term" value="P:canonical glycolysis"/>
    <property type="evidence" value="ECO:0007669"/>
    <property type="project" value="TreeGrafter"/>
</dbReference>
<dbReference type="NCBIfam" id="NF002872">
    <property type="entry name" value="PRK03202.1"/>
    <property type="match status" value="1"/>
</dbReference>
<reference evidence="18 19" key="1">
    <citation type="journal article" date="2003" name="Int. J. Syst. Evol. Microbiol.">
        <title>Bacillus nealsonii sp. nov., isolated from a spacecraft-assembly facility, whose spores are gamma-radiation resistant.</title>
        <authorList>
            <person name="Venkateswaran K."/>
            <person name="Kempf M."/>
            <person name="Chen F."/>
            <person name="Satomi M."/>
            <person name="Nicholson W."/>
            <person name="Kern R."/>
        </authorList>
    </citation>
    <scope>NUCLEOTIDE SEQUENCE [LARGE SCALE GENOMIC DNA]</scope>
    <source>
        <strain evidence="18 19">FO-92</strain>
    </source>
</reference>
<evidence type="ECO:0000256" key="3">
    <source>
        <dbReference type="ARBA" id="ARBA00004496"/>
    </source>
</evidence>
<evidence type="ECO:0000256" key="11">
    <source>
        <dbReference type="ARBA" id="ARBA00022777"/>
    </source>
</evidence>
<dbReference type="PANTHER" id="PTHR13697">
    <property type="entry name" value="PHOSPHOFRUCTOKINASE"/>
    <property type="match status" value="1"/>
</dbReference>
<comment type="caution">
    <text evidence="18">The sequence shown here is derived from an EMBL/GenBank/DDBJ whole genome shotgun (WGS) entry which is preliminary data.</text>
</comment>
<dbReference type="Proteomes" id="UP000233375">
    <property type="component" value="Unassembled WGS sequence"/>
</dbReference>
<dbReference type="GO" id="GO:0070095">
    <property type="term" value="F:fructose-6-phosphate binding"/>
    <property type="evidence" value="ECO:0007669"/>
    <property type="project" value="TreeGrafter"/>
</dbReference>
<protein>
    <recommendedName>
        <fullName evidence="5">6-phosphofructokinase</fullName>
        <ecNumber evidence="5">2.7.1.11</ecNumber>
    </recommendedName>
</protein>
<keyword evidence="6" id="KW-0963">Cytoplasm</keyword>
<dbReference type="PIRSF" id="PIRSF000532">
    <property type="entry name" value="ATP_PFK_prok"/>
    <property type="match status" value="1"/>
</dbReference>
<evidence type="ECO:0000256" key="5">
    <source>
        <dbReference type="ARBA" id="ARBA00012055"/>
    </source>
</evidence>
<dbReference type="SUPFAM" id="SSF53784">
    <property type="entry name" value="Phosphofructokinase"/>
    <property type="match status" value="1"/>
</dbReference>
<comment type="subcellular location">
    <subcellularLocation>
        <location evidence="3">Cytoplasm</location>
    </subcellularLocation>
</comment>
<dbReference type="AlphaFoldDB" id="A0A2N0Z0E8"/>
<dbReference type="GO" id="GO:0046872">
    <property type="term" value="F:metal ion binding"/>
    <property type="evidence" value="ECO:0007669"/>
    <property type="project" value="UniProtKB-KW"/>
</dbReference>
<keyword evidence="10" id="KW-0547">Nucleotide-binding</keyword>
<keyword evidence="9" id="KW-0479">Metal-binding</keyword>
<dbReference type="GO" id="GO:0042802">
    <property type="term" value="F:identical protein binding"/>
    <property type="evidence" value="ECO:0007669"/>
    <property type="project" value="TreeGrafter"/>
</dbReference>
<dbReference type="InterPro" id="IPR035966">
    <property type="entry name" value="PKF_sf"/>
</dbReference>
<dbReference type="InterPro" id="IPR022953">
    <property type="entry name" value="ATP_PFK"/>
</dbReference>
<dbReference type="GO" id="GO:0003872">
    <property type="term" value="F:6-phosphofructokinase activity"/>
    <property type="evidence" value="ECO:0007669"/>
    <property type="project" value="UniProtKB-EC"/>
</dbReference>
<dbReference type="GO" id="GO:0048029">
    <property type="term" value="F:monosaccharide binding"/>
    <property type="evidence" value="ECO:0007669"/>
    <property type="project" value="TreeGrafter"/>
</dbReference>
<evidence type="ECO:0000259" key="17">
    <source>
        <dbReference type="Pfam" id="PF00365"/>
    </source>
</evidence>
<dbReference type="OrthoDB" id="9802503at2"/>
<evidence type="ECO:0000256" key="6">
    <source>
        <dbReference type="ARBA" id="ARBA00022490"/>
    </source>
</evidence>
<keyword evidence="19" id="KW-1185">Reference proteome</keyword>
<evidence type="ECO:0000313" key="18">
    <source>
        <dbReference type="EMBL" id="PKG22981.1"/>
    </source>
</evidence>
<proteinExistence type="inferred from homology"/>
<comment type="cofactor">
    <cofactor evidence="1">
        <name>Mg(2+)</name>
        <dbReference type="ChEBI" id="CHEBI:18420"/>
    </cofactor>
</comment>
<dbReference type="InterPro" id="IPR015912">
    <property type="entry name" value="Phosphofructokinase_CS"/>
</dbReference>